<comment type="similarity">
    <text evidence="5">Belongs to the bacterial ribosomal protein bL25 family. CTC subfamily.</text>
</comment>
<evidence type="ECO:0000256" key="2">
    <source>
        <dbReference type="ARBA" id="ARBA00022884"/>
    </source>
</evidence>
<dbReference type="GO" id="GO:0003735">
    <property type="term" value="F:structural constituent of ribosome"/>
    <property type="evidence" value="ECO:0007669"/>
    <property type="project" value="InterPro"/>
</dbReference>
<evidence type="ECO:0000256" key="5">
    <source>
        <dbReference type="HAMAP-Rule" id="MF_01334"/>
    </source>
</evidence>
<feature type="domain" description="Large ribosomal subunit protein bL25 L25" evidence="6">
    <location>
        <begin position="14"/>
        <end position="95"/>
    </location>
</feature>
<dbReference type="GO" id="GO:0006412">
    <property type="term" value="P:translation"/>
    <property type="evidence" value="ECO:0007669"/>
    <property type="project" value="UniProtKB-UniRule"/>
</dbReference>
<dbReference type="GO" id="GO:0008097">
    <property type="term" value="F:5S rRNA binding"/>
    <property type="evidence" value="ECO:0007669"/>
    <property type="project" value="InterPro"/>
</dbReference>
<keyword evidence="9" id="KW-1185">Reference proteome</keyword>
<dbReference type="InterPro" id="IPR020057">
    <property type="entry name" value="Ribosomal_bL25_b-dom"/>
</dbReference>
<comment type="subunit">
    <text evidence="5">Part of the 50S ribosomal subunit; part of the 5S rRNA/L5/L18/L25 subcomplex. Contacts the 5S rRNA. Binds to the 5S rRNA independently of L5 and L18.</text>
</comment>
<keyword evidence="4 5" id="KW-0687">Ribonucleoprotein</keyword>
<dbReference type="HAMAP" id="MF_01334">
    <property type="entry name" value="Ribosomal_bL25_CTC"/>
    <property type="match status" value="1"/>
</dbReference>
<dbReference type="EMBL" id="CM001167">
    <property type="protein sequence ID" value="EGJ72522.1"/>
    <property type="molecule type" value="Genomic_DNA"/>
</dbReference>
<dbReference type="Pfam" id="PF01386">
    <property type="entry name" value="Ribosomal_L25p"/>
    <property type="match status" value="1"/>
</dbReference>
<evidence type="ECO:0000259" key="6">
    <source>
        <dbReference type="Pfam" id="PF01386"/>
    </source>
</evidence>
<dbReference type="Gene3D" id="2.40.240.10">
    <property type="entry name" value="Ribosomal Protein L25, Chain P"/>
    <property type="match status" value="1"/>
</dbReference>
<dbReference type="InterPro" id="IPR020930">
    <property type="entry name" value="Ribosomal_uL5_bac-type"/>
</dbReference>
<dbReference type="eggNOG" id="COG1825">
    <property type="taxonomic scope" value="Bacteria"/>
</dbReference>
<dbReference type="InterPro" id="IPR037121">
    <property type="entry name" value="Ribosomal_bL25_C"/>
</dbReference>
<dbReference type="InterPro" id="IPR020056">
    <property type="entry name" value="Rbsml_bL25/Gln-tRNA_synth_N"/>
</dbReference>
<dbReference type="CDD" id="cd00495">
    <property type="entry name" value="Ribosomal_L25_TL5_CTC"/>
    <property type="match status" value="1"/>
</dbReference>
<dbReference type="InterPro" id="IPR029751">
    <property type="entry name" value="Ribosomal_L25_dom"/>
</dbReference>
<keyword evidence="1 5" id="KW-0699">rRNA-binding</keyword>
<gene>
    <name evidence="5" type="primary">rplY</name>
    <name evidence="5" type="synonym">ctc</name>
    <name evidence="8" type="ORF">Bcop_2369</name>
</gene>
<dbReference type="STRING" id="679937.Bcop_2369"/>
<keyword evidence="3 5" id="KW-0689">Ribosomal protein</keyword>
<dbReference type="NCBIfam" id="NF004132">
    <property type="entry name" value="PRK05618.2-2"/>
    <property type="match status" value="1"/>
</dbReference>
<dbReference type="PANTHER" id="PTHR33284">
    <property type="entry name" value="RIBOSOMAL PROTEIN L25/GLN-TRNA SYNTHETASE, ANTI-CODON-BINDING DOMAIN-CONTAINING PROTEIN"/>
    <property type="match status" value="1"/>
</dbReference>
<comment type="function">
    <text evidence="5">This is one of the proteins that binds to the 5S RNA in the ribosome where it forms part of the central protuberance.</text>
</comment>
<accession>F3ZNI7</accession>
<evidence type="ECO:0000256" key="4">
    <source>
        <dbReference type="ARBA" id="ARBA00023274"/>
    </source>
</evidence>
<reference evidence="8 9" key="1">
    <citation type="journal article" date="2011" name="Stand. Genomic Sci.">
        <title>Non-contiguous finished genome sequence of Bacteroides coprosuis type strain (PC139).</title>
        <authorList>
            <person name="Land M."/>
            <person name="Held B."/>
            <person name="Gronow S."/>
            <person name="Abt B."/>
            <person name="Lucas S."/>
            <person name="Del Rio T.G."/>
            <person name="Nolan M."/>
            <person name="Tice H."/>
            <person name="Cheng J.F."/>
            <person name="Pitluck S."/>
            <person name="Liolios K."/>
            <person name="Pagani I."/>
            <person name="Ivanova N."/>
            <person name="Mavromatis K."/>
            <person name="Mikhailova N."/>
            <person name="Pati A."/>
            <person name="Tapia R."/>
            <person name="Han C."/>
            <person name="Goodwin L."/>
            <person name="Chen A."/>
            <person name="Palaniappan K."/>
            <person name="Hauser L."/>
            <person name="Brambilla E.M."/>
            <person name="Rohde M."/>
            <person name="Goker M."/>
            <person name="Detter J.C."/>
            <person name="Woyke T."/>
            <person name="Bristow J."/>
            <person name="Eisen J.A."/>
            <person name="Markowitz V."/>
            <person name="Hugenholtz P."/>
            <person name="Kyrpides N.C."/>
            <person name="Klenk H.P."/>
            <person name="Lapidus A."/>
        </authorList>
    </citation>
    <scope>NUCLEOTIDE SEQUENCE</scope>
    <source>
        <strain evidence="8 9">DSM 18011</strain>
    </source>
</reference>
<evidence type="ECO:0000259" key="7">
    <source>
        <dbReference type="Pfam" id="PF14693"/>
    </source>
</evidence>
<dbReference type="SUPFAM" id="SSF50715">
    <property type="entry name" value="Ribosomal protein L25-like"/>
    <property type="match status" value="1"/>
</dbReference>
<dbReference type="GO" id="GO:0022625">
    <property type="term" value="C:cytosolic large ribosomal subunit"/>
    <property type="evidence" value="ECO:0007669"/>
    <property type="project" value="TreeGrafter"/>
</dbReference>
<dbReference type="PANTHER" id="PTHR33284:SF1">
    <property type="entry name" value="RIBOSOMAL PROTEIN L25_GLN-TRNA SYNTHETASE, ANTI-CODON-BINDING DOMAIN-CONTAINING PROTEIN"/>
    <property type="match status" value="1"/>
</dbReference>
<dbReference type="AlphaFoldDB" id="F3ZNI7"/>
<proteinExistence type="inferred from homology"/>
<evidence type="ECO:0000256" key="1">
    <source>
        <dbReference type="ARBA" id="ARBA00022730"/>
    </source>
</evidence>
<name>F3ZNI7_9BACE</name>
<sequence>MKTIELKGSAREIAERSSDQTRAIREIRNNGGVPCVLYGGETNHHFTVKASDLRGLVYTPDIHVVNIDLEGKQFMAILQDIQFHPVSDKILHVDFKEINETNPIVMEVPIKLQGLAKGVKAGGKLQSQMRKLKVRALYTNIPERLVIDVTKLELGKTIKVGEVSFENLDILNAKEAVICAVRLTRAARGLAGTASADSAE</sequence>
<dbReference type="NCBIfam" id="TIGR00731">
    <property type="entry name" value="bL25_bact_ctc"/>
    <property type="match status" value="1"/>
</dbReference>
<dbReference type="Proteomes" id="UP000018439">
    <property type="component" value="Chromosome"/>
</dbReference>
<evidence type="ECO:0000313" key="8">
    <source>
        <dbReference type="EMBL" id="EGJ72522.1"/>
    </source>
</evidence>
<evidence type="ECO:0000256" key="3">
    <source>
        <dbReference type="ARBA" id="ARBA00022980"/>
    </source>
</evidence>
<dbReference type="InterPro" id="IPR011035">
    <property type="entry name" value="Ribosomal_bL25/Gln-tRNA_synth"/>
</dbReference>
<organism evidence="8 9">
    <name type="scientific">Bacteroides coprosuis DSM 18011</name>
    <dbReference type="NCBI Taxonomy" id="679937"/>
    <lineage>
        <taxon>Bacteria</taxon>
        <taxon>Pseudomonadati</taxon>
        <taxon>Bacteroidota</taxon>
        <taxon>Bacteroidia</taxon>
        <taxon>Bacteroidales</taxon>
        <taxon>Bacteroidaceae</taxon>
        <taxon>Bacteroides</taxon>
    </lineage>
</organism>
<protein>
    <recommendedName>
        <fullName evidence="5">Large ribosomal subunit protein bL25</fullName>
    </recommendedName>
    <alternativeName>
        <fullName evidence="5">General stress protein CTC</fullName>
    </alternativeName>
</protein>
<dbReference type="Gene3D" id="2.170.120.20">
    <property type="entry name" value="Ribosomal protein L25, beta domain"/>
    <property type="match status" value="1"/>
</dbReference>
<dbReference type="InterPro" id="IPR001021">
    <property type="entry name" value="Ribosomal_bL25_long"/>
</dbReference>
<dbReference type="OrthoDB" id="9786489at2"/>
<feature type="domain" description="Large ribosomal subunit protein bL25 beta" evidence="7">
    <location>
        <begin position="104"/>
        <end position="182"/>
    </location>
</feature>
<dbReference type="Pfam" id="PF14693">
    <property type="entry name" value="Ribosomal_TL5_C"/>
    <property type="match status" value="1"/>
</dbReference>
<evidence type="ECO:0000313" key="9">
    <source>
        <dbReference type="Proteomes" id="UP000018439"/>
    </source>
</evidence>
<keyword evidence="2 5" id="KW-0694">RNA-binding</keyword>
<dbReference type="HOGENOM" id="CLU_075939_2_1_10"/>